<dbReference type="InterPro" id="IPR000182">
    <property type="entry name" value="GNAT_dom"/>
</dbReference>
<sequence>MFHRSERLLLRPAWPEDWQAVYAAIADEGIVRNLATAPWPYSAADARAWCALPFTPEAPRFIITLADSGEVIGCIGIGPLPPEDGGGDGTMELGYWIARPHWGRGYAGEAARALVEIAHACGHPRIVASHFLDNPASGRVLRKAGFLPTGKGGRHFSLARGYEAQTNGYALDLAEEVERSLPAAA</sequence>
<comment type="similarity">
    <text evidence="3">Belongs to the acetyltransferase family. RimJ subfamily.</text>
</comment>
<evidence type="ECO:0000256" key="2">
    <source>
        <dbReference type="ARBA" id="ARBA00023315"/>
    </source>
</evidence>
<dbReference type="Gene3D" id="3.40.630.30">
    <property type="match status" value="1"/>
</dbReference>
<dbReference type="Pfam" id="PF13302">
    <property type="entry name" value="Acetyltransf_3"/>
    <property type="match status" value="1"/>
</dbReference>
<proteinExistence type="inferred from homology"/>
<dbReference type="PANTHER" id="PTHR43792">
    <property type="entry name" value="GNAT FAMILY, PUTATIVE (AFU_ORTHOLOGUE AFUA_3G00765)-RELATED-RELATED"/>
    <property type="match status" value="1"/>
</dbReference>
<evidence type="ECO:0000256" key="1">
    <source>
        <dbReference type="ARBA" id="ARBA00022679"/>
    </source>
</evidence>
<dbReference type="RefSeq" id="WP_222823913.1">
    <property type="nucleotide sequence ID" value="NZ_JAHWXP010000001.1"/>
</dbReference>
<keyword evidence="1" id="KW-0808">Transferase</keyword>
<organism evidence="5 6">
    <name type="scientific">Alteriqipengyuania abyssalis</name>
    <dbReference type="NCBI Taxonomy" id="2860200"/>
    <lineage>
        <taxon>Bacteria</taxon>
        <taxon>Pseudomonadati</taxon>
        <taxon>Pseudomonadota</taxon>
        <taxon>Alphaproteobacteria</taxon>
        <taxon>Sphingomonadales</taxon>
        <taxon>Erythrobacteraceae</taxon>
        <taxon>Alteriqipengyuania</taxon>
    </lineage>
</organism>
<evidence type="ECO:0000313" key="6">
    <source>
        <dbReference type="Proteomes" id="UP000759298"/>
    </source>
</evidence>
<protein>
    <submittedName>
        <fullName evidence="5">GNAT family N-acetyltransferase</fullName>
    </submittedName>
</protein>
<dbReference type="InterPro" id="IPR051531">
    <property type="entry name" value="N-acetyltransferase"/>
</dbReference>
<dbReference type="CDD" id="cd04301">
    <property type="entry name" value="NAT_SF"/>
    <property type="match status" value="1"/>
</dbReference>
<name>A0ABS7PBX3_9SPHN</name>
<evidence type="ECO:0000313" key="5">
    <source>
        <dbReference type="EMBL" id="MBY8336222.1"/>
    </source>
</evidence>
<dbReference type="Proteomes" id="UP000759298">
    <property type="component" value="Unassembled WGS sequence"/>
</dbReference>
<keyword evidence="6" id="KW-1185">Reference proteome</keyword>
<dbReference type="PROSITE" id="PS51186">
    <property type="entry name" value="GNAT"/>
    <property type="match status" value="1"/>
</dbReference>
<gene>
    <name evidence="5" type="ORF">KYN89_04110</name>
</gene>
<dbReference type="PANTHER" id="PTHR43792:SF8">
    <property type="entry name" value="[RIBOSOMAL PROTEIN US5]-ALANINE N-ACETYLTRANSFERASE"/>
    <property type="match status" value="1"/>
</dbReference>
<keyword evidence="2" id="KW-0012">Acyltransferase</keyword>
<evidence type="ECO:0000256" key="3">
    <source>
        <dbReference type="ARBA" id="ARBA00038502"/>
    </source>
</evidence>
<dbReference type="InterPro" id="IPR016181">
    <property type="entry name" value="Acyl_CoA_acyltransferase"/>
</dbReference>
<accession>A0ABS7PBX3</accession>
<comment type="caution">
    <text evidence="5">The sequence shown here is derived from an EMBL/GenBank/DDBJ whole genome shotgun (WGS) entry which is preliminary data.</text>
</comment>
<dbReference type="SUPFAM" id="SSF55729">
    <property type="entry name" value="Acyl-CoA N-acyltransferases (Nat)"/>
    <property type="match status" value="1"/>
</dbReference>
<feature type="domain" description="N-acetyltransferase" evidence="4">
    <location>
        <begin position="8"/>
        <end position="178"/>
    </location>
</feature>
<reference evidence="5 6" key="1">
    <citation type="submission" date="2021-07" db="EMBL/GenBank/DDBJ databases">
        <title>Alteriqipengyuania abyssalis NZ-12B nov, sp.nov isolated from deep sea sponge in pacific ocean.</title>
        <authorList>
            <person name="Tareen S."/>
            <person name="Wink J."/>
        </authorList>
    </citation>
    <scope>NUCLEOTIDE SEQUENCE [LARGE SCALE GENOMIC DNA]</scope>
    <source>
        <strain evidence="5 6">NZ-12B</strain>
    </source>
</reference>
<dbReference type="EMBL" id="JAHWXP010000001">
    <property type="protein sequence ID" value="MBY8336222.1"/>
    <property type="molecule type" value="Genomic_DNA"/>
</dbReference>
<evidence type="ECO:0000259" key="4">
    <source>
        <dbReference type="PROSITE" id="PS51186"/>
    </source>
</evidence>